<reference evidence="1" key="1">
    <citation type="submission" date="2014-09" db="EMBL/GenBank/DDBJ databases">
        <authorList>
            <person name="Magalhaes I.L.F."/>
            <person name="Oliveira U."/>
            <person name="Santos F.R."/>
            <person name="Vidigal T.H.D.A."/>
            <person name="Brescovit A.D."/>
            <person name="Santos A.J."/>
        </authorList>
    </citation>
    <scope>NUCLEOTIDE SEQUENCE</scope>
    <source>
        <tissue evidence="1">Shoot tissue taken approximately 20 cm above the soil surface</tissue>
    </source>
</reference>
<name>A0A0A9GT79_ARUDO</name>
<organism evidence="1">
    <name type="scientific">Arundo donax</name>
    <name type="common">Giant reed</name>
    <name type="synonym">Donax arundinaceus</name>
    <dbReference type="NCBI Taxonomy" id="35708"/>
    <lineage>
        <taxon>Eukaryota</taxon>
        <taxon>Viridiplantae</taxon>
        <taxon>Streptophyta</taxon>
        <taxon>Embryophyta</taxon>
        <taxon>Tracheophyta</taxon>
        <taxon>Spermatophyta</taxon>
        <taxon>Magnoliopsida</taxon>
        <taxon>Liliopsida</taxon>
        <taxon>Poales</taxon>
        <taxon>Poaceae</taxon>
        <taxon>PACMAD clade</taxon>
        <taxon>Arundinoideae</taxon>
        <taxon>Arundineae</taxon>
        <taxon>Arundo</taxon>
    </lineage>
</organism>
<protein>
    <submittedName>
        <fullName evidence="1">Uncharacterized protein</fullName>
    </submittedName>
</protein>
<evidence type="ECO:0000313" key="1">
    <source>
        <dbReference type="EMBL" id="JAE27757.1"/>
    </source>
</evidence>
<dbReference type="AlphaFoldDB" id="A0A0A9GT79"/>
<proteinExistence type="predicted"/>
<accession>A0A0A9GT79</accession>
<reference evidence="1" key="2">
    <citation type="journal article" date="2015" name="Data Brief">
        <title>Shoot transcriptome of the giant reed, Arundo donax.</title>
        <authorList>
            <person name="Barrero R.A."/>
            <person name="Guerrero F.D."/>
            <person name="Moolhuijzen P."/>
            <person name="Goolsby J.A."/>
            <person name="Tidwell J."/>
            <person name="Bellgard S.E."/>
            <person name="Bellgard M.I."/>
        </authorList>
    </citation>
    <scope>NUCLEOTIDE SEQUENCE</scope>
    <source>
        <tissue evidence="1">Shoot tissue taken approximately 20 cm above the soil surface</tissue>
    </source>
</reference>
<sequence length="19" mass="2305">MQPTHMERNKFGVISMWVI</sequence>
<dbReference type="EMBL" id="GBRH01170139">
    <property type="protein sequence ID" value="JAE27757.1"/>
    <property type="molecule type" value="Transcribed_RNA"/>
</dbReference>